<reference evidence="4" key="2">
    <citation type="submission" date="2025-05" db="UniProtKB">
        <authorList>
            <consortium name="EnsemblMetazoa"/>
        </authorList>
    </citation>
    <scope>IDENTIFICATION</scope>
    <source>
        <strain evidence="4">Foshan</strain>
    </source>
</reference>
<evidence type="ECO:0008006" key="6">
    <source>
        <dbReference type="Google" id="ProtNLM"/>
    </source>
</evidence>
<dbReference type="InterPro" id="IPR052560">
    <property type="entry name" value="RdDP_mobile_element"/>
</dbReference>
<dbReference type="Proteomes" id="UP000069940">
    <property type="component" value="Unassembled WGS sequence"/>
</dbReference>
<keyword evidence="5" id="KW-1185">Reference proteome</keyword>
<dbReference type="SUPFAM" id="SSF56219">
    <property type="entry name" value="DNase I-like"/>
    <property type="match status" value="1"/>
</dbReference>
<dbReference type="CDD" id="cd09276">
    <property type="entry name" value="Rnase_HI_RT_non_LTR"/>
    <property type="match status" value="1"/>
</dbReference>
<dbReference type="Gene3D" id="3.60.10.10">
    <property type="entry name" value="Endonuclease/exonuclease/phosphatase"/>
    <property type="match status" value="1"/>
</dbReference>
<accession>A0ABM1YZ74</accession>
<evidence type="ECO:0000313" key="5">
    <source>
        <dbReference type="Proteomes" id="UP000069940"/>
    </source>
</evidence>
<dbReference type="EnsemblMetazoa" id="AALFPA23_013466.R19500">
    <property type="protein sequence ID" value="AALFPA23_013466.P19500"/>
    <property type="gene ID" value="AALFPA23_013466"/>
</dbReference>
<dbReference type="SUPFAM" id="SSF56672">
    <property type="entry name" value="DNA/RNA polymerases"/>
    <property type="match status" value="1"/>
</dbReference>
<dbReference type="GeneID" id="134290877"/>
<dbReference type="CDD" id="cd01650">
    <property type="entry name" value="RT_nLTR_like"/>
    <property type="match status" value="1"/>
</dbReference>
<dbReference type="RefSeq" id="XP_062714077.1">
    <property type="nucleotide sequence ID" value="XM_062858093.1"/>
</dbReference>
<dbReference type="PANTHER" id="PTHR36688">
    <property type="entry name" value="ENDO/EXONUCLEASE/PHOSPHATASE DOMAIN-CONTAINING PROTEIN"/>
    <property type="match status" value="1"/>
</dbReference>
<evidence type="ECO:0000259" key="3">
    <source>
        <dbReference type="PROSITE" id="PS50879"/>
    </source>
</evidence>
<dbReference type="Gene3D" id="3.30.420.10">
    <property type="entry name" value="Ribonuclease H-like superfamily/Ribonuclease H"/>
    <property type="match status" value="1"/>
</dbReference>
<dbReference type="InterPro" id="IPR005135">
    <property type="entry name" value="Endo/exonuclease/phosphatase"/>
</dbReference>
<sequence length="1638" mass="186904">MATAEQKENEIATAHYTAMDTQGENANGVRTDATMNTHTGANNGQKKVNYQYEHGDQGPFRVMVELIDTQDGRVKINKLSLACTLRKMPLYKTHVTEMKQVGRNKLMVYFNNYQIANRLTTDEHLKDKNYRAYIPRHLVSVTGVIAGVPLDISAEEIMDELECEYPVMAVYRMNRHVNGKKEPTMRLSVTFRAAKLPEHVRIFCCSVGVRAFYRKTVLCQNCLRYNHLTANCKSKRRCENCSRTHDRQEEYNECRQPQRCLYCRTAHKTTDFNCPERTRQNNVQAIMARTSLTAIEAVEQFPIQTRNYYEALVDRAQEPTPAESFASMTAGKYKARFAPPPRPRKRTGVTETSVNIADQVVVMQEKKKKTDGECETNGVALFNKYKVTEAEKWKNQLRQAAKQQQERNDGMNDLQPTPSTSVAGASNQEDFSRFVTNMIGEDELLRVLNDVNYDVGVFSETWTRPGEEASRAYRISGYHQILTARPDGYGGVGVYVQMKYNYQQISVTVQSDQIQIVAVKVLRLDVVIVGVYVAPSVPSNVFEAELNSIIAQLERFNRIIIAGDFNCHHYSWGNNYCDRKGTILMDAINASNLIVMNDGSKTFIPIDTTKQATAIDLTICSAGLYSQTDWKTIPKSVGRSEHLLIEASLITSDKDPRPIFVNHQRIAKEVASWNADDIQSLDDFKNKVKQCVDSNKKVSRHTPKAWWSDRVEVAWKEKMEAVKRFRNCSTIENAIEVKKCSATFTRLKNEGIKKQIEELAESVDPQTSSKILWSKIARISGKRNKRRVNNPIQEDERLGEEFLDVHVGQNDVDIEVPISYGPVCRYNLMDADKWSKILASKNSKSAPSGDMITYGMLKQIKPEVRDVIIEHINRMFVSGTLTYHLKEIKIVAIPKPGRDQSTVQGKRPIALIPTITKITNTAVLEKIQNHLQERCILPELSFGFRRNVSTSTCLNYVVNAIKQNKRAGFITAVTFIDLTNAYNAVKTDTLEETMQELLFPSEVIIWVTSFLKNRKIAMKVGEKTLTRIVSNGLPQGDVMSPSLFNVYTTKLHTIYDEDTILVQFADDFALIVRAKSIEALNLKMQIHLTNFTSKAKDLNLEINPNKTKIILFHGGTQPLNIKVDNTVIEKVNSHRYLGLYIDRFLGFGGHIRIMKEKIQERLKMLKVISSIRSGGHPQTMILLYNALVRSCVEYGSSTVNNTSTTNRKTIQTALNACLRKVTGCSKTTPLNSLLAVASQEPWDIRSEYIACKELAKNVAYRNPIYEQLQEIEDYEGDSEKLTYQEKQYLEHRNIFNTISPVRTVVVDPASAEVTINMSVGAVFKKQNTNPRVMKQMVLGLLNGKYKTRCKIYTDASNLDGTCGIGIFLEFSNRRISLRLEHQTSIMTAELLAIKVAADEVRAHQARDAVIFTDSLSSCMLLDHSQRHSERSEIADEIIRTCQEWNVDIQWIPSHIDIKGNDLADELAKHGAQHGELFEHPVLLKDAYLRLMKIKQEKVNNWYKDYANEKGRKFAEIQPEFKEKPWYYNLPLNNVETRTLNRLITGHDYSKYWLHKMKLKDSPICDFCNEMETAEHLVLHCKRYSQIRKQYDYDGKYQNSKQLFEAKDVNILRDVSGLAPDIIKGKGYRKYRIAGLYFT</sequence>
<evidence type="ECO:0000313" key="4">
    <source>
        <dbReference type="EnsemblMetazoa" id="AALFPA23_013466.P19500"/>
    </source>
</evidence>
<feature type="domain" description="RNase H type-1" evidence="3">
    <location>
        <begin position="1345"/>
        <end position="1472"/>
    </location>
</feature>
<dbReference type="InterPro" id="IPR012337">
    <property type="entry name" value="RNaseH-like_sf"/>
</dbReference>
<evidence type="ECO:0000259" key="2">
    <source>
        <dbReference type="PROSITE" id="PS50878"/>
    </source>
</evidence>
<evidence type="ECO:0000256" key="1">
    <source>
        <dbReference type="SAM" id="MobiDB-lite"/>
    </source>
</evidence>
<dbReference type="PROSITE" id="PS50879">
    <property type="entry name" value="RNASE_H_1"/>
    <property type="match status" value="1"/>
</dbReference>
<dbReference type="InterPro" id="IPR043502">
    <property type="entry name" value="DNA/RNA_pol_sf"/>
</dbReference>
<dbReference type="Pfam" id="PF00075">
    <property type="entry name" value="RNase_H"/>
    <property type="match status" value="1"/>
</dbReference>
<proteinExistence type="predicted"/>
<dbReference type="Pfam" id="PF00078">
    <property type="entry name" value="RVT_1"/>
    <property type="match status" value="1"/>
</dbReference>
<dbReference type="PANTHER" id="PTHR36688:SF2">
    <property type="entry name" value="ENDONUCLEASE_EXONUCLEASE_PHOSPHATASE DOMAIN-CONTAINING PROTEIN"/>
    <property type="match status" value="1"/>
</dbReference>
<dbReference type="SUPFAM" id="SSF53098">
    <property type="entry name" value="Ribonuclease H-like"/>
    <property type="match status" value="1"/>
</dbReference>
<name>A0ABM1YZ74_AEDAL</name>
<feature type="domain" description="Reverse transcriptase" evidence="2">
    <location>
        <begin position="874"/>
        <end position="1141"/>
    </location>
</feature>
<organism evidence="4 5">
    <name type="scientific">Aedes albopictus</name>
    <name type="common">Asian tiger mosquito</name>
    <name type="synonym">Stegomyia albopicta</name>
    <dbReference type="NCBI Taxonomy" id="7160"/>
    <lineage>
        <taxon>Eukaryota</taxon>
        <taxon>Metazoa</taxon>
        <taxon>Ecdysozoa</taxon>
        <taxon>Arthropoda</taxon>
        <taxon>Hexapoda</taxon>
        <taxon>Insecta</taxon>
        <taxon>Pterygota</taxon>
        <taxon>Neoptera</taxon>
        <taxon>Endopterygota</taxon>
        <taxon>Diptera</taxon>
        <taxon>Nematocera</taxon>
        <taxon>Culicoidea</taxon>
        <taxon>Culicidae</taxon>
        <taxon>Culicinae</taxon>
        <taxon>Aedini</taxon>
        <taxon>Aedes</taxon>
        <taxon>Stegomyia</taxon>
    </lineage>
</organism>
<feature type="region of interest" description="Disordered" evidence="1">
    <location>
        <begin position="396"/>
        <end position="427"/>
    </location>
</feature>
<feature type="compositionally biased region" description="Polar residues" evidence="1">
    <location>
        <begin position="414"/>
        <end position="427"/>
    </location>
</feature>
<dbReference type="InterPro" id="IPR036691">
    <property type="entry name" value="Endo/exonu/phosph_ase_sf"/>
</dbReference>
<dbReference type="PROSITE" id="PS50878">
    <property type="entry name" value="RT_POL"/>
    <property type="match status" value="1"/>
</dbReference>
<dbReference type="Pfam" id="PF14529">
    <property type="entry name" value="Exo_endo_phos_2"/>
    <property type="match status" value="1"/>
</dbReference>
<protein>
    <recommendedName>
        <fullName evidence="6">Reverse transcriptase</fullName>
    </recommendedName>
</protein>
<reference evidence="5" key="1">
    <citation type="journal article" date="2015" name="Proc. Natl. Acad. Sci. U.S.A.">
        <title>Genome sequence of the Asian Tiger mosquito, Aedes albopictus, reveals insights into its biology, genetics, and evolution.</title>
        <authorList>
            <person name="Chen X.G."/>
            <person name="Jiang X."/>
            <person name="Gu J."/>
            <person name="Xu M."/>
            <person name="Wu Y."/>
            <person name="Deng Y."/>
            <person name="Zhang C."/>
            <person name="Bonizzoni M."/>
            <person name="Dermauw W."/>
            <person name="Vontas J."/>
            <person name="Armbruster P."/>
            <person name="Huang X."/>
            <person name="Yang Y."/>
            <person name="Zhang H."/>
            <person name="He W."/>
            <person name="Peng H."/>
            <person name="Liu Y."/>
            <person name="Wu K."/>
            <person name="Chen J."/>
            <person name="Lirakis M."/>
            <person name="Topalis P."/>
            <person name="Van Leeuwen T."/>
            <person name="Hall A.B."/>
            <person name="Jiang X."/>
            <person name="Thorpe C."/>
            <person name="Mueller R.L."/>
            <person name="Sun C."/>
            <person name="Waterhouse R.M."/>
            <person name="Yan G."/>
            <person name="Tu Z.J."/>
            <person name="Fang X."/>
            <person name="James A.A."/>
        </authorList>
    </citation>
    <scope>NUCLEOTIDE SEQUENCE [LARGE SCALE GENOMIC DNA]</scope>
    <source>
        <strain evidence="5">Foshan</strain>
    </source>
</reference>
<dbReference type="InterPro" id="IPR002156">
    <property type="entry name" value="RNaseH_domain"/>
</dbReference>
<dbReference type="InterPro" id="IPR000477">
    <property type="entry name" value="RT_dom"/>
</dbReference>
<dbReference type="InterPro" id="IPR036397">
    <property type="entry name" value="RNaseH_sf"/>
</dbReference>